<proteinExistence type="predicted"/>
<dbReference type="EMBL" id="CP115396">
    <property type="protein sequence ID" value="WBO84900.1"/>
    <property type="molecule type" value="Genomic_DNA"/>
</dbReference>
<evidence type="ECO:0000313" key="3">
    <source>
        <dbReference type="Proteomes" id="UP001211872"/>
    </source>
</evidence>
<dbReference type="Proteomes" id="UP001211872">
    <property type="component" value="Chromosome"/>
</dbReference>
<dbReference type="RefSeq" id="WP_270127468.1">
    <property type="nucleotide sequence ID" value="NZ_CP115396.1"/>
</dbReference>
<dbReference type="NCBIfam" id="TIGR04183">
    <property type="entry name" value="Por_Secre_tail"/>
    <property type="match status" value="1"/>
</dbReference>
<evidence type="ECO:0000313" key="2">
    <source>
        <dbReference type="EMBL" id="WBO84900.1"/>
    </source>
</evidence>
<keyword evidence="1" id="KW-0732">Signal</keyword>
<protein>
    <submittedName>
        <fullName evidence="2">T9SS type A sorting domain-containing protein</fullName>
    </submittedName>
</protein>
<organism evidence="2 3">
    <name type="scientific">Hymenobacter yonginensis</name>
    <dbReference type="NCBI Taxonomy" id="748197"/>
    <lineage>
        <taxon>Bacteria</taxon>
        <taxon>Pseudomonadati</taxon>
        <taxon>Bacteroidota</taxon>
        <taxon>Cytophagia</taxon>
        <taxon>Cytophagales</taxon>
        <taxon>Hymenobacteraceae</taxon>
        <taxon>Hymenobacter</taxon>
    </lineage>
</organism>
<keyword evidence="3" id="KW-1185">Reference proteome</keyword>
<feature type="signal peptide" evidence="1">
    <location>
        <begin position="1"/>
        <end position="21"/>
    </location>
</feature>
<dbReference type="InterPro" id="IPR026444">
    <property type="entry name" value="Secre_tail"/>
</dbReference>
<name>A0ABY7PQY3_9BACT</name>
<accession>A0ABY7PQY3</accession>
<reference evidence="2 3" key="1">
    <citation type="journal article" date="2011" name="Int. J. Syst. Evol. Microbiol.">
        <title>Hymenobacter yonginensis sp. nov., isolated from a mesotrophic artificial lake.</title>
        <authorList>
            <person name="Joung Y."/>
            <person name="Cho S.H."/>
            <person name="Kim H."/>
            <person name="Kim S.B."/>
            <person name="Joh K."/>
        </authorList>
    </citation>
    <scope>NUCLEOTIDE SEQUENCE [LARGE SCALE GENOMIC DNA]</scope>
    <source>
        <strain evidence="2 3">KCTC 22745</strain>
    </source>
</reference>
<evidence type="ECO:0000256" key="1">
    <source>
        <dbReference type="SAM" id="SignalP"/>
    </source>
</evidence>
<gene>
    <name evidence="2" type="ORF">O9Z63_01345</name>
</gene>
<feature type="chain" id="PRO_5047116179" evidence="1">
    <location>
        <begin position="22"/>
        <end position="498"/>
    </location>
</feature>
<sequence>MKQLYCLLLLLSSLTALPAAAQNWRPFRPNGDVHAFRNAAADTVLTLRLDSAGVRDSDSVYYFNRIMRRAGSFAWQKARNNQFGQQLRYTPATRTYVLFWDGGPDTGFILSCALVLKPFARVGDTWSSFFTDYGLTTTLVSRGTMLLDGVQDSVATFRAGNNPGVLIVLSKNNGLVSGPVNLRFGVPGARQLTLARRPAPAGLSYYNPLTLLDLQPGDELGYQYTQFTSNPIGCGSGTVLRRVLTRQLTADSLTYICQEQSRTVYNGAPGCSRSGTVVSPVSRVRLSASLRTGQWRGSSLDRLSPLRAPLLSYAYQQLPFNTVLMGYPVVSNRLGSACGGPAVLQMEVLYNRSGIGYTPGLDALNQQTLSAPGVGFVSELEYRLIYTRRTSSGTVQTCGSRTDFATLLPTTAARPAATFQLYPNPAGSSATLTLAGPARTTTTVRLLDALGRTAGCWPLAAGQTTTVLPLQALVAGMYVVEVQAAGELPQHLRLQLEQ</sequence>